<dbReference type="EMBL" id="JACGCM010002076">
    <property type="protein sequence ID" value="KAF6145313.1"/>
    <property type="molecule type" value="Genomic_DNA"/>
</dbReference>
<feature type="non-terminal residue" evidence="9">
    <location>
        <position position="1"/>
    </location>
</feature>
<evidence type="ECO:0000256" key="6">
    <source>
        <dbReference type="ARBA" id="ARBA00023065"/>
    </source>
</evidence>
<dbReference type="InterPro" id="IPR001046">
    <property type="entry name" value="NRAMP_fam"/>
</dbReference>
<sequence>MVISGGGGEEIIVEKFLPYVGPGFLGSLAYLDPGNLQTNLQAGADHKFELLWVILIELIFALITQSLAANLGVITGKHLYDICKLEYLRYMNYCL</sequence>
<dbReference type="Proteomes" id="UP000541444">
    <property type="component" value="Unassembled WGS sequence"/>
</dbReference>
<evidence type="ECO:0000256" key="7">
    <source>
        <dbReference type="ARBA" id="ARBA00023136"/>
    </source>
</evidence>
<evidence type="ECO:0000256" key="2">
    <source>
        <dbReference type="ARBA" id="ARBA00009965"/>
    </source>
</evidence>
<comment type="similarity">
    <text evidence="2">Belongs to the NRAMP (TC 2.A.55) family.</text>
</comment>
<protein>
    <submittedName>
        <fullName evidence="9">Uncharacterized protein</fullName>
    </submittedName>
</protein>
<dbReference type="OrthoDB" id="409173at2759"/>
<comment type="subcellular location">
    <subcellularLocation>
        <location evidence="1">Membrane</location>
        <topology evidence="1">Multi-pass membrane protein</topology>
    </subcellularLocation>
</comment>
<dbReference type="PANTHER" id="PTHR11706">
    <property type="entry name" value="SOLUTE CARRIER PROTEIN FAMILY 11 MEMBER"/>
    <property type="match status" value="1"/>
</dbReference>
<keyword evidence="3" id="KW-0813">Transport</keyword>
<gene>
    <name evidence="9" type="ORF">GIB67_017024</name>
</gene>
<organism evidence="9 10">
    <name type="scientific">Kingdonia uniflora</name>
    <dbReference type="NCBI Taxonomy" id="39325"/>
    <lineage>
        <taxon>Eukaryota</taxon>
        <taxon>Viridiplantae</taxon>
        <taxon>Streptophyta</taxon>
        <taxon>Embryophyta</taxon>
        <taxon>Tracheophyta</taxon>
        <taxon>Spermatophyta</taxon>
        <taxon>Magnoliopsida</taxon>
        <taxon>Ranunculales</taxon>
        <taxon>Circaeasteraceae</taxon>
        <taxon>Kingdonia</taxon>
    </lineage>
</organism>
<evidence type="ECO:0000256" key="4">
    <source>
        <dbReference type="ARBA" id="ARBA00022692"/>
    </source>
</evidence>
<proteinExistence type="inferred from homology"/>
<reference evidence="9 10" key="1">
    <citation type="journal article" date="2020" name="IScience">
        <title>Genome Sequencing of the Endangered Kingdonia uniflora (Circaeasteraceae, Ranunculales) Reveals Potential Mechanisms of Evolutionary Specialization.</title>
        <authorList>
            <person name="Sun Y."/>
            <person name="Deng T."/>
            <person name="Zhang A."/>
            <person name="Moore M.J."/>
            <person name="Landis J.B."/>
            <person name="Lin N."/>
            <person name="Zhang H."/>
            <person name="Zhang X."/>
            <person name="Huang J."/>
            <person name="Zhang X."/>
            <person name="Sun H."/>
            <person name="Wang H."/>
        </authorList>
    </citation>
    <scope>NUCLEOTIDE SEQUENCE [LARGE SCALE GENOMIC DNA]</scope>
    <source>
        <strain evidence="9">TB1705</strain>
        <tissue evidence="9">Leaf</tissue>
    </source>
</reference>
<comment type="caution">
    <text evidence="9">The sequence shown here is derived from an EMBL/GenBank/DDBJ whole genome shotgun (WGS) entry which is preliminary data.</text>
</comment>
<keyword evidence="10" id="KW-1185">Reference proteome</keyword>
<keyword evidence="6" id="KW-0406">Ion transport</keyword>
<evidence type="ECO:0000256" key="3">
    <source>
        <dbReference type="ARBA" id="ARBA00022448"/>
    </source>
</evidence>
<keyword evidence="5 8" id="KW-1133">Transmembrane helix</keyword>
<name>A0A7J7LRN2_9MAGN</name>
<dbReference type="PANTHER" id="PTHR11706:SF77">
    <property type="entry name" value="METAL TRANSPORTER NRAMP5"/>
    <property type="match status" value="1"/>
</dbReference>
<evidence type="ECO:0000256" key="5">
    <source>
        <dbReference type="ARBA" id="ARBA00022989"/>
    </source>
</evidence>
<dbReference type="AlphaFoldDB" id="A0A7J7LRN2"/>
<dbReference type="GO" id="GO:0005384">
    <property type="term" value="F:manganese ion transmembrane transporter activity"/>
    <property type="evidence" value="ECO:0007669"/>
    <property type="project" value="TreeGrafter"/>
</dbReference>
<accession>A0A7J7LRN2</accession>
<dbReference type="GO" id="GO:0034755">
    <property type="term" value="P:iron ion transmembrane transport"/>
    <property type="evidence" value="ECO:0007669"/>
    <property type="project" value="TreeGrafter"/>
</dbReference>
<dbReference type="GO" id="GO:0015086">
    <property type="term" value="F:cadmium ion transmembrane transporter activity"/>
    <property type="evidence" value="ECO:0007669"/>
    <property type="project" value="TreeGrafter"/>
</dbReference>
<evidence type="ECO:0000256" key="8">
    <source>
        <dbReference type="SAM" id="Phobius"/>
    </source>
</evidence>
<evidence type="ECO:0000256" key="1">
    <source>
        <dbReference type="ARBA" id="ARBA00004141"/>
    </source>
</evidence>
<feature type="transmembrane region" description="Helical" evidence="8">
    <location>
        <begin position="50"/>
        <end position="74"/>
    </location>
</feature>
<dbReference type="GO" id="GO:0005886">
    <property type="term" value="C:plasma membrane"/>
    <property type="evidence" value="ECO:0007669"/>
    <property type="project" value="TreeGrafter"/>
</dbReference>
<keyword evidence="7 8" id="KW-0472">Membrane</keyword>
<evidence type="ECO:0000313" key="9">
    <source>
        <dbReference type="EMBL" id="KAF6145313.1"/>
    </source>
</evidence>
<evidence type="ECO:0000313" key="10">
    <source>
        <dbReference type="Proteomes" id="UP000541444"/>
    </source>
</evidence>
<keyword evidence="4 8" id="KW-0812">Transmembrane</keyword>
<dbReference type="Pfam" id="PF01566">
    <property type="entry name" value="Nramp"/>
    <property type="match status" value="1"/>
</dbReference>